<evidence type="ECO:0000259" key="3">
    <source>
        <dbReference type="Pfam" id="PF02826"/>
    </source>
</evidence>
<keyword evidence="1" id="KW-0560">Oxidoreductase</keyword>
<dbReference type="Proteomes" id="UP000179243">
    <property type="component" value="Unassembled WGS sequence"/>
</dbReference>
<dbReference type="InterPro" id="IPR036291">
    <property type="entry name" value="NAD(P)-bd_dom_sf"/>
</dbReference>
<dbReference type="Pfam" id="PF02826">
    <property type="entry name" value="2-Hacid_dh_C"/>
    <property type="match status" value="1"/>
</dbReference>
<dbReference type="InterPro" id="IPR050223">
    <property type="entry name" value="D-isomer_2-hydroxyacid_DH"/>
</dbReference>
<dbReference type="PANTHER" id="PTHR10996">
    <property type="entry name" value="2-HYDROXYACID DEHYDROGENASE-RELATED"/>
    <property type="match status" value="1"/>
</dbReference>
<proteinExistence type="predicted"/>
<dbReference type="SUPFAM" id="SSF51735">
    <property type="entry name" value="NAD(P)-binding Rossmann-fold domains"/>
    <property type="match status" value="1"/>
</dbReference>
<dbReference type="AlphaFoldDB" id="A0A1F7FGZ0"/>
<evidence type="ECO:0000256" key="2">
    <source>
        <dbReference type="ARBA" id="ARBA00023027"/>
    </source>
</evidence>
<name>A0A1F7FGZ0_UNCRA</name>
<dbReference type="GO" id="GO:0016618">
    <property type="term" value="F:hydroxypyruvate reductase [NAD(P)H] activity"/>
    <property type="evidence" value="ECO:0007669"/>
    <property type="project" value="TreeGrafter"/>
</dbReference>
<organism evidence="4 5">
    <name type="scientific">Candidatus Raymondbacteria bacterium RIFOXYD12_FULL_49_13</name>
    <dbReference type="NCBI Taxonomy" id="1817890"/>
    <lineage>
        <taxon>Bacteria</taxon>
        <taxon>Raymondiibacteriota</taxon>
    </lineage>
</organism>
<feature type="domain" description="D-isomer specific 2-hydroxyacid dehydrogenase NAD-binding" evidence="3">
    <location>
        <begin position="147"/>
        <end position="319"/>
    </location>
</feature>
<reference evidence="4 5" key="1">
    <citation type="journal article" date="2016" name="Nat. Commun.">
        <title>Thousands of microbial genomes shed light on interconnected biogeochemical processes in an aquifer system.</title>
        <authorList>
            <person name="Anantharaman K."/>
            <person name="Brown C.T."/>
            <person name="Hug L.A."/>
            <person name="Sharon I."/>
            <person name="Castelle C.J."/>
            <person name="Probst A.J."/>
            <person name="Thomas B.C."/>
            <person name="Singh A."/>
            <person name="Wilkins M.J."/>
            <person name="Karaoz U."/>
            <person name="Brodie E.L."/>
            <person name="Williams K.H."/>
            <person name="Hubbard S.S."/>
            <person name="Banfield J.F."/>
        </authorList>
    </citation>
    <scope>NUCLEOTIDE SEQUENCE [LARGE SCALE GENOMIC DNA]</scope>
</reference>
<dbReference type="InterPro" id="IPR006140">
    <property type="entry name" value="D-isomer_DH_NAD-bd"/>
</dbReference>
<evidence type="ECO:0000313" key="5">
    <source>
        <dbReference type="Proteomes" id="UP000179243"/>
    </source>
</evidence>
<gene>
    <name evidence="4" type="ORF">A2519_04265</name>
</gene>
<evidence type="ECO:0000313" key="4">
    <source>
        <dbReference type="EMBL" id="OGK05871.1"/>
    </source>
</evidence>
<keyword evidence="2" id="KW-0520">NAD</keyword>
<dbReference type="GO" id="GO:0051287">
    <property type="term" value="F:NAD binding"/>
    <property type="evidence" value="ECO:0007669"/>
    <property type="project" value="InterPro"/>
</dbReference>
<accession>A0A1F7FGZ0</accession>
<dbReference type="GO" id="GO:0005829">
    <property type="term" value="C:cytosol"/>
    <property type="evidence" value="ECO:0007669"/>
    <property type="project" value="TreeGrafter"/>
</dbReference>
<evidence type="ECO:0000256" key="1">
    <source>
        <dbReference type="ARBA" id="ARBA00023002"/>
    </source>
</evidence>
<dbReference type="PROSITE" id="PS00671">
    <property type="entry name" value="D_2_HYDROXYACID_DH_3"/>
    <property type="match status" value="1"/>
</dbReference>
<dbReference type="GO" id="GO:0030267">
    <property type="term" value="F:glyoxylate reductase (NADPH) activity"/>
    <property type="evidence" value="ECO:0007669"/>
    <property type="project" value="TreeGrafter"/>
</dbReference>
<comment type="caution">
    <text evidence="4">The sequence shown here is derived from an EMBL/GenBank/DDBJ whole genome shotgun (WGS) entry which is preliminary data.</text>
</comment>
<dbReference type="InterPro" id="IPR029753">
    <property type="entry name" value="D-isomer_DH_CS"/>
</dbReference>
<sequence>MIGVLREKHGARAPAVSPAAGEKVYFLPRKGHSMKRKNTIITVLVSNTYLVTRDFLEQLMRLGTVNHYSAWDTLDLCQVLAETDILVTGWGSPLLPDNFPKKNKRLKYICHLTGEMKKTIRPSYIGSRIAVTNWGSSIAFATAEGAIALLFSVLKQIPALYHSVVNPDVPFEVTRPVMSLHGMRVGIYGLGFIGQLVAKMLRPFSPCFSFYDPTIKKAPRGMKQHHSMHDLFKNNDIVTVHAGLNDATRGSVTYEKLSLMPQGGVFINTARGPIVVEKDLARILREKRLYAGIDVIENERDWLKSPLAKCSNAILTGHCIASTGKIGQQVIQQTALENIRAFIHGKPLKYVIDRERYRLMT</sequence>
<protein>
    <recommendedName>
        <fullName evidence="3">D-isomer specific 2-hydroxyacid dehydrogenase NAD-binding domain-containing protein</fullName>
    </recommendedName>
</protein>
<dbReference type="PANTHER" id="PTHR10996:SF178">
    <property type="entry name" value="2-HYDROXYACID DEHYDROGENASE YGL185C-RELATED"/>
    <property type="match status" value="1"/>
</dbReference>
<dbReference type="EMBL" id="MFYX01000046">
    <property type="protein sequence ID" value="OGK05871.1"/>
    <property type="molecule type" value="Genomic_DNA"/>
</dbReference>
<dbReference type="Gene3D" id="3.40.50.720">
    <property type="entry name" value="NAD(P)-binding Rossmann-like Domain"/>
    <property type="match status" value="2"/>
</dbReference>